<feature type="compositionally biased region" description="Polar residues" evidence="1">
    <location>
        <begin position="185"/>
        <end position="194"/>
    </location>
</feature>
<feature type="compositionally biased region" description="Basic residues" evidence="1">
    <location>
        <begin position="235"/>
        <end position="245"/>
    </location>
</feature>
<feature type="compositionally biased region" description="Low complexity" evidence="1">
    <location>
        <begin position="539"/>
        <end position="565"/>
    </location>
</feature>
<name>B4GG91_DROPE</name>
<dbReference type="AlphaFoldDB" id="B4GG91"/>
<evidence type="ECO:0000313" key="3">
    <source>
        <dbReference type="Proteomes" id="UP000008744"/>
    </source>
</evidence>
<dbReference type="Proteomes" id="UP000008744">
    <property type="component" value="Unassembled WGS sequence"/>
</dbReference>
<dbReference type="PhylomeDB" id="B4GG91"/>
<feature type="region of interest" description="Disordered" evidence="1">
    <location>
        <begin position="657"/>
        <end position="721"/>
    </location>
</feature>
<feature type="region of interest" description="Disordered" evidence="1">
    <location>
        <begin position="539"/>
        <end position="574"/>
    </location>
</feature>
<feature type="compositionally biased region" description="Gly residues" evidence="1">
    <location>
        <begin position="219"/>
        <end position="232"/>
    </location>
</feature>
<sequence length="884" mass="93448">MRPPMPPMSASTGLQTTEQQQQQKQRLHQTPTEPLDPDRSLPQQRHATPNSKLLPPLELLVENKISYSGSAVTYHQSPDLRASPQAHSQSHSRTANKRSSSQQSLVQRRDCSQRPPFAAPTGWPLSRDRAPAVTHIEGHRRELSEGMGLGLGLGHHQRRQHHSSIYGAGGERTTRKTTKHLPPTRGQQQRRSLPLSYSHTNASNLVTTAGANYAPNGAGGGATAAAAGGAGGKLVPHKHQQHQQHHGLGLTSPTATSGVGGAAAGAGGGGGGGGGAVPPPAHTARKQLSYSWYAPVYSALEEELEQDSRDSSPIHNLANTKQHQRSASQKAPSASVSLHATSHHEHAHEAETVALLETQTRNKIIISSANGDAGGASSPSGGGGGGGGGGGSGGGLAPDLESSLGLSGGGQLPRRRRFENFLKSLVGLKASSNGREREKDRETGLQRPASPEIRITRTPSEQDVVLRDPAGPQQLANGHGPRGSLSISGSSSSLNVVQHKLWHIMRREGSASSLHQEKSQSIVQYTGLRKCETVLALTRQGQSHSHSQSHSQGLSLSQSRSQGHSMAGHGSGIFSSAGVEQIRPLNRLRNSVNSINGHGGGGGGATCSRCSSLLSLAASGSRYSLANGFVVRPDSAAGTEEEQPHINVNAQIRLSGGAVSAPSSSPSPPSNVTTATLHSSSNNNLFHAKEEHQQQQEDEEEQQQQQLDQSPATGGELGPFGTNHAYPLTVSSLLSMASANHAAQACCVRDGITLQRREMLASVEVTPSATPTSTFQPFTCKLCLTDVEDAGEAMSLLQCDCQFCIENLHSNLLIEQEFNIKDESKEDEGRQEQVRFKALRLQGNSTEMLSLQLLLCHNGALPHAAATLEPLRREAQSACSILNN</sequence>
<feature type="region of interest" description="Disordered" evidence="1">
    <location>
        <begin position="1"/>
        <end position="57"/>
    </location>
</feature>
<proteinExistence type="predicted"/>
<gene>
    <name evidence="2" type="primary">Dper\GL17183</name>
    <name evidence="2" type="ORF">Dper_GL17183</name>
</gene>
<feature type="compositionally biased region" description="Polar residues" evidence="1">
    <location>
        <begin position="41"/>
        <end position="51"/>
    </location>
</feature>
<feature type="region of interest" description="Disordered" evidence="1">
    <location>
        <begin position="77"/>
        <end position="129"/>
    </location>
</feature>
<feature type="compositionally biased region" description="Basic and acidic residues" evidence="1">
    <location>
        <begin position="434"/>
        <end position="444"/>
    </location>
</feature>
<organism evidence="3">
    <name type="scientific">Drosophila persimilis</name>
    <name type="common">Fruit fly</name>
    <dbReference type="NCBI Taxonomy" id="7234"/>
    <lineage>
        <taxon>Eukaryota</taxon>
        <taxon>Metazoa</taxon>
        <taxon>Ecdysozoa</taxon>
        <taxon>Arthropoda</taxon>
        <taxon>Hexapoda</taxon>
        <taxon>Insecta</taxon>
        <taxon>Pterygota</taxon>
        <taxon>Neoptera</taxon>
        <taxon>Endopterygota</taxon>
        <taxon>Diptera</taxon>
        <taxon>Brachycera</taxon>
        <taxon>Muscomorpha</taxon>
        <taxon>Ephydroidea</taxon>
        <taxon>Drosophilidae</taxon>
        <taxon>Drosophila</taxon>
        <taxon>Sophophora</taxon>
    </lineage>
</organism>
<feature type="compositionally biased region" description="Polar residues" evidence="1">
    <location>
        <begin position="313"/>
        <end position="336"/>
    </location>
</feature>
<feature type="region of interest" description="Disordered" evidence="1">
    <location>
        <begin position="431"/>
        <end position="450"/>
    </location>
</feature>
<keyword evidence="3" id="KW-1185">Reference proteome</keyword>
<reference evidence="2 3" key="1">
    <citation type="journal article" date="2007" name="Nature">
        <title>Evolution of genes and genomes on the Drosophila phylogeny.</title>
        <authorList>
            <consortium name="Drosophila 12 Genomes Consortium"/>
            <person name="Clark A.G."/>
            <person name="Eisen M.B."/>
            <person name="Smith D.R."/>
            <person name="Bergman C.M."/>
            <person name="Oliver B."/>
            <person name="Markow T.A."/>
            <person name="Kaufman T.C."/>
            <person name="Kellis M."/>
            <person name="Gelbart W."/>
            <person name="Iyer V.N."/>
            <person name="Pollard D.A."/>
            <person name="Sackton T.B."/>
            <person name="Larracuente A.M."/>
            <person name="Singh N.D."/>
            <person name="Abad J.P."/>
            <person name="Abt D.N."/>
            <person name="Adryan B."/>
            <person name="Aguade M."/>
            <person name="Akashi H."/>
            <person name="Anderson W.W."/>
            <person name="Aquadro C.F."/>
            <person name="Ardell D.H."/>
            <person name="Arguello R."/>
            <person name="Artieri C.G."/>
            <person name="Barbash D.A."/>
            <person name="Barker D."/>
            <person name="Barsanti P."/>
            <person name="Batterham P."/>
            <person name="Batzoglou S."/>
            <person name="Begun D."/>
            <person name="Bhutkar A."/>
            <person name="Blanco E."/>
            <person name="Bosak S.A."/>
            <person name="Bradley R.K."/>
            <person name="Brand A.D."/>
            <person name="Brent M.R."/>
            <person name="Brooks A.N."/>
            <person name="Brown R.H."/>
            <person name="Butlin R.K."/>
            <person name="Caggese C."/>
            <person name="Calvi B.R."/>
            <person name="Bernardo de Carvalho A."/>
            <person name="Caspi A."/>
            <person name="Castrezana S."/>
            <person name="Celniker S.E."/>
            <person name="Chang J.L."/>
            <person name="Chapple C."/>
            <person name="Chatterji S."/>
            <person name="Chinwalla A."/>
            <person name="Civetta A."/>
            <person name="Clifton S.W."/>
            <person name="Comeron J.M."/>
            <person name="Costello J.C."/>
            <person name="Coyne J.A."/>
            <person name="Daub J."/>
            <person name="David R.G."/>
            <person name="Delcher A.L."/>
            <person name="Delehaunty K."/>
            <person name="Do C.B."/>
            <person name="Ebling H."/>
            <person name="Edwards K."/>
            <person name="Eickbush T."/>
            <person name="Evans J.D."/>
            <person name="Filipski A."/>
            <person name="Findeiss S."/>
            <person name="Freyhult E."/>
            <person name="Fulton L."/>
            <person name="Fulton R."/>
            <person name="Garcia A.C."/>
            <person name="Gardiner A."/>
            <person name="Garfield D.A."/>
            <person name="Garvin B.E."/>
            <person name="Gibson G."/>
            <person name="Gilbert D."/>
            <person name="Gnerre S."/>
            <person name="Godfrey J."/>
            <person name="Good R."/>
            <person name="Gotea V."/>
            <person name="Gravely B."/>
            <person name="Greenberg A.J."/>
            <person name="Griffiths-Jones S."/>
            <person name="Gross S."/>
            <person name="Guigo R."/>
            <person name="Gustafson E.A."/>
            <person name="Haerty W."/>
            <person name="Hahn M.W."/>
            <person name="Halligan D.L."/>
            <person name="Halpern A.L."/>
            <person name="Halter G.M."/>
            <person name="Han M.V."/>
            <person name="Heger A."/>
            <person name="Hillier L."/>
            <person name="Hinrichs A.S."/>
            <person name="Holmes I."/>
            <person name="Hoskins R.A."/>
            <person name="Hubisz M.J."/>
            <person name="Hultmark D."/>
            <person name="Huntley M.A."/>
            <person name="Jaffe D.B."/>
            <person name="Jagadeeshan S."/>
            <person name="Jeck W.R."/>
            <person name="Johnson J."/>
            <person name="Jones C.D."/>
            <person name="Jordan W.C."/>
            <person name="Karpen G.H."/>
            <person name="Kataoka E."/>
            <person name="Keightley P.D."/>
            <person name="Kheradpour P."/>
            <person name="Kirkness E.F."/>
            <person name="Koerich L.B."/>
            <person name="Kristiansen K."/>
            <person name="Kudrna D."/>
            <person name="Kulathinal R.J."/>
            <person name="Kumar S."/>
            <person name="Kwok R."/>
            <person name="Lander E."/>
            <person name="Langley C.H."/>
            <person name="Lapoint R."/>
            <person name="Lazzaro B.P."/>
            <person name="Lee S.J."/>
            <person name="Levesque L."/>
            <person name="Li R."/>
            <person name="Lin C.F."/>
            <person name="Lin M.F."/>
            <person name="Lindblad-Toh K."/>
            <person name="Llopart A."/>
            <person name="Long M."/>
            <person name="Low L."/>
            <person name="Lozovsky E."/>
            <person name="Lu J."/>
            <person name="Luo M."/>
            <person name="Machado C.A."/>
            <person name="Makalowski W."/>
            <person name="Marzo M."/>
            <person name="Matsuda M."/>
            <person name="Matzkin L."/>
            <person name="McAllister B."/>
            <person name="McBride C.S."/>
            <person name="McKernan B."/>
            <person name="McKernan K."/>
            <person name="Mendez-Lago M."/>
            <person name="Minx P."/>
            <person name="Mollenhauer M.U."/>
            <person name="Montooth K."/>
            <person name="Mount S.M."/>
            <person name="Mu X."/>
            <person name="Myers E."/>
            <person name="Negre B."/>
            <person name="Newfeld S."/>
            <person name="Nielsen R."/>
            <person name="Noor M.A."/>
            <person name="O'Grady P."/>
            <person name="Pachter L."/>
            <person name="Papaceit M."/>
            <person name="Parisi M.J."/>
            <person name="Parisi M."/>
            <person name="Parts L."/>
            <person name="Pedersen J.S."/>
            <person name="Pesole G."/>
            <person name="Phillippy A.M."/>
            <person name="Ponting C.P."/>
            <person name="Pop M."/>
            <person name="Porcelli D."/>
            <person name="Powell J.R."/>
            <person name="Prohaska S."/>
            <person name="Pruitt K."/>
            <person name="Puig M."/>
            <person name="Quesneville H."/>
            <person name="Ram K.R."/>
            <person name="Rand D."/>
            <person name="Rasmussen M.D."/>
            <person name="Reed L.K."/>
            <person name="Reenan R."/>
            <person name="Reily A."/>
            <person name="Remington K.A."/>
            <person name="Rieger T.T."/>
            <person name="Ritchie M.G."/>
            <person name="Robin C."/>
            <person name="Rogers Y.H."/>
            <person name="Rohde C."/>
            <person name="Rozas J."/>
            <person name="Rubenfield M.J."/>
            <person name="Ruiz A."/>
            <person name="Russo S."/>
            <person name="Salzberg S.L."/>
            <person name="Sanchez-Gracia A."/>
            <person name="Saranga D.J."/>
            <person name="Sato H."/>
            <person name="Schaeffer S.W."/>
            <person name="Schatz M.C."/>
            <person name="Schlenke T."/>
            <person name="Schwartz R."/>
            <person name="Segarra C."/>
            <person name="Singh R.S."/>
            <person name="Sirot L."/>
            <person name="Sirota M."/>
            <person name="Sisneros N.B."/>
            <person name="Smith C.D."/>
            <person name="Smith T.F."/>
            <person name="Spieth J."/>
            <person name="Stage D.E."/>
            <person name="Stark A."/>
            <person name="Stephan W."/>
            <person name="Strausberg R.L."/>
            <person name="Strempel S."/>
            <person name="Sturgill D."/>
            <person name="Sutton G."/>
            <person name="Sutton G.G."/>
            <person name="Tao W."/>
            <person name="Teichmann S."/>
            <person name="Tobari Y.N."/>
            <person name="Tomimura Y."/>
            <person name="Tsolas J.M."/>
            <person name="Valente V.L."/>
            <person name="Venter E."/>
            <person name="Venter J.C."/>
            <person name="Vicario S."/>
            <person name="Vieira F.G."/>
            <person name="Vilella A.J."/>
            <person name="Villasante A."/>
            <person name="Walenz B."/>
            <person name="Wang J."/>
            <person name="Wasserman M."/>
            <person name="Watts T."/>
            <person name="Wilson D."/>
            <person name="Wilson R.K."/>
            <person name="Wing R.A."/>
            <person name="Wolfner M.F."/>
            <person name="Wong A."/>
            <person name="Wong G.K."/>
            <person name="Wu C.I."/>
            <person name="Wu G."/>
            <person name="Yamamoto D."/>
            <person name="Yang H.P."/>
            <person name="Yang S.P."/>
            <person name="Yorke J.A."/>
            <person name="Yoshida K."/>
            <person name="Zdobnov E."/>
            <person name="Zhang P."/>
            <person name="Zhang Y."/>
            <person name="Zimin A.V."/>
            <person name="Baldwin J."/>
            <person name="Abdouelleil A."/>
            <person name="Abdulkadir J."/>
            <person name="Abebe A."/>
            <person name="Abera B."/>
            <person name="Abreu J."/>
            <person name="Acer S.C."/>
            <person name="Aftuck L."/>
            <person name="Alexander A."/>
            <person name="An P."/>
            <person name="Anderson E."/>
            <person name="Anderson S."/>
            <person name="Arachi H."/>
            <person name="Azer M."/>
            <person name="Bachantsang P."/>
            <person name="Barry A."/>
            <person name="Bayul T."/>
            <person name="Berlin A."/>
            <person name="Bessette D."/>
            <person name="Bloom T."/>
            <person name="Blye J."/>
            <person name="Boguslavskiy L."/>
            <person name="Bonnet C."/>
            <person name="Boukhgalter B."/>
            <person name="Bourzgui I."/>
            <person name="Brown A."/>
            <person name="Cahill P."/>
            <person name="Channer S."/>
            <person name="Cheshatsang Y."/>
            <person name="Chuda L."/>
            <person name="Citroen M."/>
            <person name="Collymore A."/>
            <person name="Cooke P."/>
            <person name="Costello M."/>
            <person name="D'Aco K."/>
            <person name="Daza R."/>
            <person name="De Haan G."/>
            <person name="DeGray S."/>
            <person name="DeMaso C."/>
            <person name="Dhargay N."/>
            <person name="Dooley K."/>
            <person name="Dooley E."/>
            <person name="Doricent M."/>
            <person name="Dorje P."/>
            <person name="Dorjee K."/>
            <person name="Dupes A."/>
            <person name="Elong R."/>
            <person name="Falk J."/>
            <person name="Farina A."/>
            <person name="Faro S."/>
            <person name="Ferguson D."/>
            <person name="Fisher S."/>
            <person name="Foley C.D."/>
            <person name="Franke A."/>
            <person name="Friedrich D."/>
            <person name="Gadbois L."/>
            <person name="Gearin G."/>
            <person name="Gearin C.R."/>
            <person name="Giannoukos G."/>
            <person name="Goode T."/>
            <person name="Graham J."/>
            <person name="Grandbois E."/>
            <person name="Grewal S."/>
            <person name="Gyaltsen K."/>
            <person name="Hafez N."/>
            <person name="Hagos B."/>
            <person name="Hall J."/>
            <person name="Henson C."/>
            <person name="Hollinger A."/>
            <person name="Honan T."/>
            <person name="Huard M.D."/>
            <person name="Hughes L."/>
            <person name="Hurhula B."/>
            <person name="Husby M.E."/>
            <person name="Kamat A."/>
            <person name="Kanga B."/>
            <person name="Kashin S."/>
            <person name="Khazanovich D."/>
            <person name="Kisner P."/>
            <person name="Lance K."/>
            <person name="Lara M."/>
            <person name="Lee W."/>
            <person name="Lennon N."/>
            <person name="Letendre F."/>
            <person name="LeVine R."/>
            <person name="Lipovsky A."/>
            <person name="Liu X."/>
            <person name="Liu J."/>
            <person name="Liu S."/>
            <person name="Lokyitsang T."/>
            <person name="Lokyitsang Y."/>
            <person name="Lubonja R."/>
            <person name="Lui A."/>
            <person name="MacDonald P."/>
            <person name="Magnisalis V."/>
            <person name="Maru K."/>
            <person name="Matthews C."/>
            <person name="McCusker W."/>
            <person name="McDonough S."/>
            <person name="Mehta T."/>
            <person name="Meldrim J."/>
            <person name="Meneus L."/>
            <person name="Mihai O."/>
            <person name="Mihalev A."/>
            <person name="Mihova T."/>
            <person name="Mittelman R."/>
            <person name="Mlenga V."/>
            <person name="Montmayeur A."/>
            <person name="Mulrain L."/>
            <person name="Navidi A."/>
            <person name="Naylor J."/>
            <person name="Negash T."/>
            <person name="Nguyen T."/>
            <person name="Nguyen N."/>
            <person name="Nicol R."/>
            <person name="Norbu C."/>
            <person name="Norbu N."/>
            <person name="Novod N."/>
            <person name="O'Neill B."/>
            <person name="Osman S."/>
            <person name="Markiewicz E."/>
            <person name="Oyono O.L."/>
            <person name="Patti C."/>
            <person name="Phunkhang P."/>
            <person name="Pierre F."/>
            <person name="Priest M."/>
            <person name="Raghuraman S."/>
            <person name="Rege F."/>
            <person name="Reyes R."/>
            <person name="Rise C."/>
            <person name="Rogov P."/>
            <person name="Ross K."/>
            <person name="Ryan E."/>
            <person name="Settipalli S."/>
            <person name="Shea T."/>
            <person name="Sherpa N."/>
            <person name="Shi L."/>
            <person name="Shih D."/>
            <person name="Sparrow T."/>
            <person name="Spaulding J."/>
            <person name="Stalker J."/>
            <person name="Stange-Thomann N."/>
            <person name="Stavropoulos S."/>
            <person name="Stone C."/>
            <person name="Strader C."/>
            <person name="Tesfaye S."/>
            <person name="Thomson T."/>
            <person name="Thoulutsang Y."/>
            <person name="Thoulutsang D."/>
            <person name="Topham K."/>
            <person name="Topping I."/>
            <person name="Tsamla T."/>
            <person name="Vassiliev H."/>
            <person name="Vo A."/>
            <person name="Wangchuk T."/>
            <person name="Wangdi T."/>
            <person name="Weiand M."/>
            <person name="Wilkinson J."/>
            <person name="Wilson A."/>
            <person name="Yadav S."/>
            <person name="Young G."/>
            <person name="Yu Q."/>
            <person name="Zembek L."/>
            <person name="Zhong D."/>
            <person name="Zimmer A."/>
            <person name="Zwirko Z."/>
            <person name="Jaffe D.B."/>
            <person name="Alvarez P."/>
            <person name="Brockman W."/>
            <person name="Butler J."/>
            <person name="Chin C."/>
            <person name="Gnerre S."/>
            <person name="Grabherr M."/>
            <person name="Kleber M."/>
            <person name="Mauceli E."/>
            <person name="MacCallum I."/>
        </authorList>
    </citation>
    <scope>NUCLEOTIDE SEQUENCE [LARGE SCALE GENOMIC DNA]</scope>
    <source>
        <strain evidence="3">MSH-3 / Tucson 14011-0111.49</strain>
    </source>
</reference>
<feature type="compositionally biased region" description="Low complexity" evidence="1">
    <location>
        <begin position="15"/>
        <end position="32"/>
    </location>
</feature>
<dbReference type="EMBL" id="CH479183">
    <property type="protein sequence ID" value="EDW35511.1"/>
    <property type="molecule type" value="Genomic_DNA"/>
</dbReference>
<feature type="region of interest" description="Disordered" evidence="1">
    <location>
        <begin position="368"/>
        <end position="412"/>
    </location>
</feature>
<dbReference type="OMA" id="PAVTHIE"/>
<feature type="compositionally biased region" description="Low complexity" evidence="1">
    <location>
        <begin position="368"/>
        <end position="379"/>
    </location>
</feature>
<dbReference type="STRING" id="7234.B4GG91"/>
<dbReference type="OrthoDB" id="10009520at2759"/>
<evidence type="ECO:0000256" key="1">
    <source>
        <dbReference type="SAM" id="MobiDB-lite"/>
    </source>
</evidence>
<evidence type="ECO:0000313" key="2">
    <source>
        <dbReference type="EMBL" id="EDW35511.1"/>
    </source>
</evidence>
<accession>B4GG91</accession>
<protein>
    <submittedName>
        <fullName evidence="2">GL17183</fullName>
    </submittedName>
</protein>
<feature type="compositionally biased region" description="Polar residues" evidence="1">
    <location>
        <begin position="671"/>
        <end position="685"/>
    </location>
</feature>
<feature type="region of interest" description="Disordered" evidence="1">
    <location>
        <begin position="219"/>
        <end position="282"/>
    </location>
</feature>
<feature type="region of interest" description="Disordered" evidence="1">
    <location>
        <begin position="304"/>
        <end position="348"/>
    </location>
</feature>
<feature type="compositionally biased region" description="Gly residues" evidence="1">
    <location>
        <begin position="380"/>
        <end position="396"/>
    </location>
</feature>
<dbReference type="HOGENOM" id="CLU_009338_0_0_1"/>
<feature type="compositionally biased region" description="Gly residues" evidence="1">
    <location>
        <begin position="258"/>
        <end position="276"/>
    </location>
</feature>
<dbReference type="eggNOG" id="KOG1815">
    <property type="taxonomic scope" value="Eukaryota"/>
</dbReference>
<feature type="region of interest" description="Disordered" evidence="1">
    <location>
        <begin position="167"/>
        <end position="194"/>
    </location>
</feature>
<feature type="region of interest" description="Disordered" evidence="1">
    <location>
        <begin position="470"/>
        <end position="490"/>
    </location>
</feature>